<dbReference type="InterPro" id="IPR043717">
    <property type="entry name" value="DUF5658"/>
</dbReference>
<keyword evidence="4" id="KW-1185">Reference proteome</keyword>
<feature type="domain" description="DUF5658" evidence="2">
    <location>
        <begin position="15"/>
        <end position="102"/>
    </location>
</feature>
<organism evidence="3 4">
    <name type="scientific">Paenibacillus aestuarii</name>
    <dbReference type="NCBI Taxonomy" id="516965"/>
    <lineage>
        <taxon>Bacteria</taxon>
        <taxon>Bacillati</taxon>
        <taxon>Bacillota</taxon>
        <taxon>Bacilli</taxon>
        <taxon>Bacillales</taxon>
        <taxon>Paenibacillaceae</taxon>
        <taxon>Paenibacillus</taxon>
    </lineage>
</organism>
<evidence type="ECO:0000256" key="1">
    <source>
        <dbReference type="SAM" id="Phobius"/>
    </source>
</evidence>
<comment type="caution">
    <text evidence="3">The sequence shown here is derived from an EMBL/GenBank/DDBJ whole genome shotgun (WGS) entry which is preliminary data.</text>
</comment>
<dbReference type="Proteomes" id="UP001596044">
    <property type="component" value="Unassembled WGS sequence"/>
</dbReference>
<keyword evidence="1" id="KW-1133">Transmembrane helix</keyword>
<protein>
    <submittedName>
        <fullName evidence="3">DUF5658 family protein</fullName>
    </submittedName>
</protein>
<dbReference type="Pfam" id="PF18902">
    <property type="entry name" value="DUF5658"/>
    <property type="match status" value="1"/>
</dbReference>
<evidence type="ECO:0000313" key="4">
    <source>
        <dbReference type="Proteomes" id="UP001596044"/>
    </source>
</evidence>
<evidence type="ECO:0000313" key="3">
    <source>
        <dbReference type="EMBL" id="MFC5450963.1"/>
    </source>
</evidence>
<sequence length="113" mass="13312">MKSSFIHIARIRSLVLLLALCFLDAMFTDMGLRLQFIEELNPVIRHIYDWNVAGFYLIKLFLPLLFMLLYPRIQARPWVSPALTITVVTYAAVNIYHLVWLAYSLKYWMNSIT</sequence>
<accession>A0ABW0KC23</accession>
<proteinExistence type="predicted"/>
<name>A0ABW0KC23_9BACL</name>
<keyword evidence="1" id="KW-0472">Membrane</keyword>
<keyword evidence="1" id="KW-0812">Transmembrane</keyword>
<evidence type="ECO:0000259" key="2">
    <source>
        <dbReference type="Pfam" id="PF18902"/>
    </source>
</evidence>
<reference evidence="4" key="1">
    <citation type="journal article" date="2019" name="Int. J. Syst. Evol. Microbiol.">
        <title>The Global Catalogue of Microorganisms (GCM) 10K type strain sequencing project: providing services to taxonomists for standard genome sequencing and annotation.</title>
        <authorList>
            <consortium name="The Broad Institute Genomics Platform"/>
            <consortium name="The Broad Institute Genome Sequencing Center for Infectious Disease"/>
            <person name="Wu L."/>
            <person name="Ma J."/>
        </authorList>
    </citation>
    <scope>NUCLEOTIDE SEQUENCE [LARGE SCALE GENOMIC DNA]</scope>
    <source>
        <strain evidence="4">KACC 11904</strain>
    </source>
</reference>
<dbReference type="RefSeq" id="WP_270881567.1">
    <property type="nucleotide sequence ID" value="NZ_JAQFVF010000055.1"/>
</dbReference>
<dbReference type="EMBL" id="JBHSMJ010000030">
    <property type="protein sequence ID" value="MFC5450963.1"/>
    <property type="molecule type" value="Genomic_DNA"/>
</dbReference>
<feature type="transmembrane region" description="Helical" evidence="1">
    <location>
        <begin position="51"/>
        <end position="70"/>
    </location>
</feature>
<gene>
    <name evidence="3" type="ORF">ACFPOG_22195</name>
</gene>
<feature type="transmembrane region" description="Helical" evidence="1">
    <location>
        <begin position="82"/>
        <end position="103"/>
    </location>
</feature>